<sequence>SLSSPIFRMTLLMSLGAEKTPKSTIDRIIYQKIPCDKIIVRQNRVITIEVQPLRETQVSAIHCENPQFRIRITYPGSVVIDSTLQREICETSWKPG</sequence>
<keyword evidence="2" id="KW-1185">Reference proteome</keyword>
<name>A0AAN5I8I6_9BILA</name>
<dbReference type="EMBL" id="BTRK01000005">
    <property type="protein sequence ID" value="GMR55409.1"/>
    <property type="molecule type" value="Genomic_DNA"/>
</dbReference>
<protein>
    <submittedName>
        <fullName evidence="1">Uncharacterized protein</fullName>
    </submittedName>
</protein>
<reference evidence="2" key="1">
    <citation type="submission" date="2022-10" db="EMBL/GenBank/DDBJ databases">
        <title>Genome assembly of Pristionchus species.</title>
        <authorList>
            <person name="Yoshida K."/>
            <person name="Sommer R.J."/>
        </authorList>
    </citation>
    <scope>NUCLEOTIDE SEQUENCE [LARGE SCALE GENOMIC DNA]</scope>
    <source>
        <strain evidence="2">RS5460</strain>
    </source>
</reference>
<dbReference type="AlphaFoldDB" id="A0AAN5I8I6"/>
<comment type="caution">
    <text evidence="1">The sequence shown here is derived from an EMBL/GenBank/DDBJ whole genome shotgun (WGS) entry which is preliminary data.</text>
</comment>
<feature type="non-terminal residue" evidence="1">
    <location>
        <position position="1"/>
    </location>
</feature>
<proteinExistence type="predicted"/>
<organism evidence="1 2">
    <name type="scientific">Pristionchus mayeri</name>
    <dbReference type="NCBI Taxonomy" id="1317129"/>
    <lineage>
        <taxon>Eukaryota</taxon>
        <taxon>Metazoa</taxon>
        <taxon>Ecdysozoa</taxon>
        <taxon>Nematoda</taxon>
        <taxon>Chromadorea</taxon>
        <taxon>Rhabditida</taxon>
        <taxon>Rhabditina</taxon>
        <taxon>Diplogasteromorpha</taxon>
        <taxon>Diplogasteroidea</taxon>
        <taxon>Neodiplogasteridae</taxon>
        <taxon>Pristionchus</taxon>
    </lineage>
</organism>
<accession>A0AAN5I8I6</accession>
<evidence type="ECO:0000313" key="2">
    <source>
        <dbReference type="Proteomes" id="UP001328107"/>
    </source>
</evidence>
<gene>
    <name evidence="1" type="ORF">PMAYCL1PPCAC_25604</name>
</gene>
<dbReference type="Proteomes" id="UP001328107">
    <property type="component" value="Unassembled WGS sequence"/>
</dbReference>
<evidence type="ECO:0000313" key="1">
    <source>
        <dbReference type="EMBL" id="GMR55409.1"/>
    </source>
</evidence>